<keyword evidence="4 7" id="KW-0808">Transferase</keyword>
<keyword evidence="3 7" id="KW-0032">Aminotransferase</keyword>
<evidence type="ECO:0000256" key="5">
    <source>
        <dbReference type="ARBA" id="ARBA00022898"/>
    </source>
</evidence>
<dbReference type="InterPro" id="IPR004839">
    <property type="entry name" value="Aminotransferase_I/II_large"/>
</dbReference>
<dbReference type="GO" id="GO:0030170">
    <property type="term" value="F:pyridoxal phosphate binding"/>
    <property type="evidence" value="ECO:0007669"/>
    <property type="project" value="InterPro"/>
</dbReference>
<dbReference type="InterPro" id="IPR015424">
    <property type="entry name" value="PyrdxlP-dep_Trfase"/>
</dbReference>
<name>A0A4R3JFQ3_9PROT</name>
<dbReference type="NCBIfam" id="NF006569">
    <property type="entry name" value="PRK09082.1"/>
    <property type="match status" value="1"/>
</dbReference>
<evidence type="ECO:0000256" key="1">
    <source>
        <dbReference type="ARBA" id="ARBA00001933"/>
    </source>
</evidence>
<dbReference type="NCBIfam" id="NF006488">
    <property type="entry name" value="PRK08912.1"/>
    <property type="match status" value="1"/>
</dbReference>
<dbReference type="Proteomes" id="UP000295304">
    <property type="component" value="Unassembled WGS sequence"/>
</dbReference>
<comment type="caution">
    <text evidence="7">The sequence shown here is derived from an EMBL/GenBank/DDBJ whole genome shotgun (WGS) entry which is preliminary data.</text>
</comment>
<dbReference type="AlphaFoldDB" id="A0A4R3JFQ3"/>
<evidence type="ECO:0000256" key="4">
    <source>
        <dbReference type="ARBA" id="ARBA00022679"/>
    </source>
</evidence>
<organism evidence="7 8">
    <name type="scientific">Varunaivibrio sulfuroxidans</name>
    <dbReference type="NCBI Taxonomy" id="1773489"/>
    <lineage>
        <taxon>Bacteria</taxon>
        <taxon>Pseudomonadati</taxon>
        <taxon>Pseudomonadota</taxon>
        <taxon>Alphaproteobacteria</taxon>
        <taxon>Rhodospirillales</taxon>
        <taxon>Magnetovibrionaceae</taxon>
        <taxon>Varunaivibrio</taxon>
    </lineage>
</organism>
<dbReference type="Gene3D" id="3.90.1150.10">
    <property type="entry name" value="Aspartate Aminotransferase, domain 1"/>
    <property type="match status" value="1"/>
</dbReference>
<dbReference type="SUPFAM" id="SSF53383">
    <property type="entry name" value="PLP-dependent transferases"/>
    <property type="match status" value="1"/>
</dbReference>
<keyword evidence="5" id="KW-0663">Pyridoxal phosphate</keyword>
<accession>A0A4R3JFQ3</accession>
<gene>
    <name evidence="7" type="ORF">EDD55_102368</name>
</gene>
<protein>
    <submittedName>
        <fullName evidence="7">Aspartate/methionine/tyrosine aminotransferase</fullName>
    </submittedName>
</protein>
<dbReference type="InterPro" id="IPR051326">
    <property type="entry name" value="Kynurenine-oxoglutarate_AT"/>
</dbReference>
<proteinExistence type="inferred from homology"/>
<dbReference type="InterPro" id="IPR015422">
    <property type="entry name" value="PyrdxlP-dep_Trfase_small"/>
</dbReference>
<dbReference type="EMBL" id="SLZW01000002">
    <property type="protein sequence ID" value="TCS64325.1"/>
    <property type="molecule type" value="Genomic_DNA"/>
</dbReference>
<dbReference type="Gene3D" id="3.40.640.10">
    <property type="entry name" value="Type I PLP-dependent aspartate aminotransferase-like (Major domain)"/>
    <property type="match status" value="1"/>
</dbReference>
<dbReference type="Pfam" id="PF00155">
    <property type="entry name" value="Aminotran_1_2"/>
    <property type="match status" value="1"/>
</dbReference>
<dbReference type="FunFam" id="3.40.640.10:FF:000024">
    <property type="entry name" value="Kynurenine--oxoglutarate transaminase 3"/>
    <property type="match status" value="1"/>
</dbReference>
<dbReference type="GO" id="GO:0005737">
    <property type="term" value="C:cytoplasm"/>
    <property type="evidence" value="ECO:0007669"/>
    <property type="project" value="TreeGrafter"/>
</dbReference>
<dbReference type="CDD" id="cd00609">
    <property type="entry name" value="AAT_like"/>
    <property type="match status" value="1"/>
</dbReference>
<evidence type="ECO:0000313" key="7">
    <source>
        <dbReference type="EMBL" id="TCS64325.1"/>
    </source>
</evidence>
<dbReference type="InterPro" id="IPR015421">
    <property type="entry name" value="PyrdxlP-dep_Trfase_major"/>
</dbReference>
<evidence type="ECO:0000313" key="8">
    <source>
        <dbReference type="Proteomes" id="UP000295304"/>
    </source>
</evidence>
<evidence type="ECO:0000259" key="6">
    <source>
        <dbReference type="Pfam" id="PF00155"/>
    </source>
</evidence>
<dbReference type="PANTHER" id="PTHR43807">
    <property type="entry name" value="FI04487P"/>
    <property type="match status" value="1"/>
</dbReference>
<dbReference type="PANTHER" id="PTHR43807:SF20">
    <property type="entry name" value="FI04487P"/>
    <property type="match status" value="1"/>
</dbReference>
<comment type="similarity">
    <text evidence="2">Belongs to the class-I pyridoxal-phosphate-dependent aminotransferase family.</text>
</comment>
<evidence type="ECO:0000256" key="3">
    <source>
        <dbReference type="ARBA" id="ARBA00022576"/>
    </source>
</evidence>
<reference evidence="7 8" key="1">
    <citation type="submission" date="2019-03" db="EMBL/GenBank/DDBJ databases">
        <title>Genomic Encyclopedia of Type Strains, Phase IV (KMG-IV): sequencing the most valuable type-strain genomes for metagenomic binning, comparative biology and taxonomic classification.</title>
        <authorList>
            <person name="Goeker M."/>
        </authorList>
    </citation>
    <scope>NUCLEOTIDE SEQUENCE [LARGE SCALE GENOMIC DNA]</scope>
    <source>
        <strain evidence="7 8">DSM 101688</strain>
    </source>
</reference>
<sequence length="420" mass="45885">MERLDEGALVWFRPSFPCTDRGGLSVKKGNTILSGYATTIFTVMSALANEHDAINLGQGYPDEDGPRDIRRRAADAVFEGPNQYPPMMGTPQLRRAVAAHNARFYGLDIDPDTEVIVTSGATEALCDSLLGLIEPGDEVVLIEPLYDSYAPIVRLAGGVAKTVRMEPPRWTLPREALAAAFSDKTKLIVLNSPHNPSGKVFDRDELSFIAMLLKKHDAYAVCDEVYEHLVFDGLAHIPLMCLEDMRDRCVRIGSAGKTFSLTGWKVGYITASPELIAPIAKAHQFVTFTTAPHLQSAVAYGLAKEAAYFSALAQTMQDKRDRLTQGLRAAGFEVMAAHGSYFITADIRSVGHVGGDVDFCRHITIEAGVTAVPVSAFYEGGGADHFVRFCFCKNDATLDEACRRLQKHFARSVPREGTPL</sequence>
<dbReference type="GO" id="GO:0016212">
    <property type="term" value="F:kynurenine-oxoglutarate transaminase activity"/>
    <property type="evidence" value="ECO:0007669"/>
    <property type="project" value="TreeGrafter"/>
</dbReference>
<comment type="cofactor">
    <cofactor evidence="1">
        <name>pyridoxal 5'-phosphate</name>
        <dbReference type="ChEBI" id="CHEBI:597326"/>
    </cofactor>
</comment>
<feature type="domain" description="Aminotransferase class I/classII large" evidence="6">
    <location>
        <begin position="52"/>
        <end position="405"/>
    </location>
</feature>
<evidence type="ECO:0000256" key="2">
    <source>
        <dbReference type="ARBA" id="ARBA00007441"/>
    </source>
</evidence>
<keyword evidence="8" id="KW-1185">Reference proteome</keyword>